<dbReference type="NCBIfam" id="NF012196">
    <property type="entry name" value="Ig_like_ice"/>
    <property type="match status" value="2"/>
</dbReference>
<comment type="caution">
    <text evidence="1">The sequence shown here is derived from an EMBL/GenBank/DDBJ whole genome shotgun (WGS) entry which is preliminary data.</text>
</comment>
<dbReference type="EMBL" id="WFKQ01000034">
    <property type="protein sequence ID" value="MUG33474.1"/>
    <property type="molecule type" value="Genomic_DNA"/>
</dbReference>
<evidence type="ECO:0000313" key="2">
    <source>
        <dbReference type="Proteomes" id="UP000442109"/>
    </source>
</evidence>
<dbReference type="RefSeq" id="WP_155587802.1">
    <property type="nucleotide sequence ID" value="NZ_WFKQ01000034.1"/>
</dbReference>
<gene>
    <name evidence="1" type="ORF">GB996_11865</name>
</gene>
<dbReference type="InterPro" id="IPR013783">
    <property type="entry name" value="Ig-like_fold"/>
</dbReference>
<keyword evidence="2" id="KW-1185">Reference proteome</keyword>
<evidence type="ECO:0000313" key="1">
    <source>
        <dbReference type="EMBL" id="MUG33474.1"/>
    </source>
</evidence>
<dbReference type="Gene3D" id="2.60.40.10">
    <property type="entry name" value="Immunoglobulins"/>
    <property type="match status" value="2"/>
</dbReference>
<name>A0A844M3S8_9GAMM</name>
<accession>A0A844M3S8</accession>
<dbReference type="NCBIfam" id="NF033510">
    <property type="entry name" value="Ca_tandemer"/>
    <property type="match status" value="1"/>
</dbReference>
<dbReference type="Proteomes" id="UP000442109">
    <property type="component" value="Unassembled WGS sequence"/>
</dbReference>
<organism evidence="1 2">
    <name type="scientific">Psychrobacter sanguinis</name>
    <dbReference type="NCBI Taxonomy" id="861445"/>
    <lineage>
        <taxon>Bacteria</taxon>
        <taxon>Pseudomonadati</taxon>
        <taxon>Pseudomonadota</taxon>
        <taxon>Gammaproteobacteria</taxon>
        <taxon>Moraxellales</taxon>
        <taxon>Moraxellaceae</taxon>
        <taxon>Psychrobacter</taxon>
    </lineage>
</organism>
<dbReference type="InterPro" id="IPR049826">
    <property type="entry name" value="Ig-like_ice"/>
</dbReference>
<dbReference type="AlphaFoldDB" id="A0A844M3S8"/>
<feature type="non-terminal residue" evidence="1">
    <location>
        <position position="1"/>
    </location>
</feature>
<proteinExistence type="predicted"/>
<protein>
    <submittedName>
        <fullName evidence="1">Ig-like domain-containing protein</fullName>
    </submittedName>
</protein>
<reference evidence="1 2" key="1">
    <citation type="journal article" date="2019" name="PLoS ONE">
        <title>Pup mortality in New Zealand sea lions (Phocarctos hookeri) at Enderby Island, Auckland Islands, 2013-18.</title>
        <authorList>
            <person name="Michael S.A."/>
            <person name="Hayman D.T.S."/>
            <person name="Gray R."/>
            <person name="Zhang J."/>
            <person name="Rogers L."/>
            <person name="Roe W.D."/>
        </authorList>
    </citation>
    <scope>NUCLEOTIDE SEQUENCE [LARGE SCALE GENOMIC DNA]</scope>
    <source>
        <strain evidence="1 2">SM868</strain>
    </source>
</reference>
<feature type="non-terminal residue" evidence="1">
    <location>
        <position position="152"/>
    </location>
</feature>
<dbReference type="OrthoDB" id="8481600at2"/>
<sequence>VDTQAPDSMSTDLEIDAITEDNIINAAEAGGDVAVTGTVTGTFKEGDVVTLTINGVQTTGTVAADGRFSIDVVGSDLAADADTVVDASIVATDPAGNTGTITTTYKYGVDTQAPDSMSTDLEIDAITEDNIINAAEAGGDVAVTGTVTGTFK</sequence>